<dbReference type="PIRSF" id="PIRSF009320">
    <property type="entry name" value="Nuc_binding_HP_1000"/>
    <property type="match status" value="1"/>
</dbReference>
<dbReference type="PANTHER" id="PTHR13696">
    <property type="entry name" value="P-LOOP CONTAINING NUCLEOSIDE TRIPHOSPHATE HYDROLASE"/>
    <property type="match status" value="1"/>
</dbReference>
<proteinExistence type="predicted"/>
<reference evidence="2" key="1">
    <citation type="submission" date="2022-11" db="EMBL/GenBank/DDBJ databases">
        <title>Robbsia betulipollinis sp. nov., isolated from pollen of birch (Betula pendula).</title>
        <authorList>
            <person name="Shi H."/>
            <person name="Ambika Manirajan B."/>
            <person name="Ratering S."/>
            <person name="Geissler-Plaum R."/>
            <person name="Schnell S."/>
        </authorList>
    </citation>
    <scope>NUCLEOTIDE SEQUENCE</scope>
    <source>
        <strain evidence="2">Bb-Pol-6</strain>
    </source>
</reference>
<gene>
    <name evidence="2" type="ORF">OVY01_03165</name>
</gene>
<evidence type="ECO:0000313" key="3">
    <source>
        <dbReference type="Proteomes" id="UP001082899"/>
    </source>
</evidence>
<dbReference type="Gene3D" id="3.40.50.300">
    <property type="entry name" value="P-loop containing nucleotide triphosphate hydrolases"/>
    <property type="match status" value="1"/>
</dbReference>
<evidence type="ECO:0000259" key="1">
    <source>
        <dbReference type="Pfam" id="PF01656"/>
    </source>
</evidence>
<feature type="domain" description="CobQ/CobB/MinD/ParA nucleotide binding" evidence="1">
    <location>
        <begin position="6"/>
        <end position="191"/>
    </location>
</feature>
<dbReference type="InterPro" id="IPR027417">
    <property type="entry name" value="P-loop_NTPase"/>
</dbReference>
<dbReference type="RefSeq" id="WP_267845596.1">
    <property type="nucleotide sequence ID" value="NZ_JAPMXC010000001.1"/>
</dbReference>
<dbReference type="Pfam" id="PF01656">
    <property type="entry name" value="CbiA"/>
    <property type="match status" value="1"/>
</dbReference>
<dbReference type="SUPFAM" id="SSF52540">
    <property type="entry name" value="P-loop containing nucleoside triphosphate hydrolases"/>
    <property type="match status" value="1"/>
</dbReference>
<keyword evidence="3" id="KW-1185">Reference proteome</keyword>
<organism evidence="2 3">
    <name type="scientific">Robbsia betulipollinis</name>
    <dbReference type="NCBI Taxonomy" id="2981849"/>
    <lineage>
        <taxon>Bacteria</taxon>
        <taxon>Pseudomonadati</taxon>
        <taxon>Pseudomonadota</taxon>
        <taxon>Betaproteobacteria</taxon>
        <taxon>Burkholderiales</taxon>
        <taxon>Burkholderiaceae</taxon>
        <taxon>Robbsia</taxon>
    </lineage>
</organism>
<dbReference type="InterPro" id="IPR002586">
    <property type="entry name" value="CobQ/CobB/MinD/ParA_Nub-bd_dom"/>
</dbReference>
<dbReference type="InterPro" id="IPR050678">
    <property type="entry name" value="DNA_Partitioning_ATPase"/>
</dbReference>
<dbReference type="PANTHER" id="PTHR13696:SF99">
    <property type="entry name" value="COBYRINIC ACID AC-DIAMIDE SYNTHASE"/>
    <property type="match status" value="1"/>
</dbReference>
<comment type="caution">
    <text evidence="2">The sequence shown here is derived from an EMBL/GenBank/DDBJ whole genome shotgun (WGS) entry which is preliminary data.</text>
</comment>
<protein>
    <submittedName>
        <fullName evidence="2">AAA family ATPase</fullName>
    </submittedName>
</protein>
<dbReference type="Proteomes" id="UP001082899">
    <property type="component" value="Unassembled WGS sequence"/>
</dbReference>
<sequence length="216" mass="23048">MAAKIITVFNQKGGAGKTMVSCNLAETLALRGKKSLLVDLDPQGTATIWASMASEEKPVKTTAINLSMMAASAHREIRKFVADYDYIVIDCPPAIQSLAPSVALLISDLAIIPVGGSGGNLWAIEEAKKLAATAVANNETLLVRTLPNMYQNVSIVKQVFQHLGMDEAVPMLKSRLGLRAAFKEAETTGQSVHTISGGKEASREVKALTDEILELI</sequence>
<name>A0ABT3ZIA7_9BURK</name>
<evidence type="ECO:0000313" key="2">
    <source>
        <dbReference type="EMBL" id="MCY0386263.1"/>
    </source>
</evidence>
<accession>A0ABT3ZIA7</accession>
<dbReference type="CDD" id="cd02042">
    <property type="entry name" value="ParAB_family"/>
    <property type="match status" value="1"/>
</dbReference>
<dbReference type="EMBL" id="JAPMXC010000001">
    <property type="protein sequence ID" value="MCY0386263.1"/>
    <property type="molecule type" value="Genomic_DNA"/>
</dbReference>